<dbReference type="EMBL" id="OVEO01000017">
    <property type="protein sequence ID" value="SPR01332.1"/>
    <property type="molecule type" value="Genomic_DNA"/>
</dbReference>
<dbReference type="InterPro" id="IPR052717">
    <property type="entry name" value="Vacuolar_transposase_reg"/>
</dbReference>
<accession>A0A3P3YM86</accession>
<dbReference type="Pfam" id="PF03109">
    <property type="entry name" value="ABC1"/>
    <property type="match status" value="1"/>
</dbReference>
<evidence type="ECO:0000259" key="2">
    <source>
        <dbReference type="Pfam" id="PF05699"/>
    </source>
</evidence>
<feature type="domain" description="ABC1 atypical kinase-like" evidence="1">
    <location>
        <begin position="772"/>
        <end position="1039"/>
    </location>
</feature>
<sequence>MIDRWFTFEKVAVHLISAARFSSRLEAFADLTKPLTWRVLKSCKDFLEDAYNFTKAASGSAYATISMQPLIFKHMRHLCERTAAGRSPCGFTTPAVKRAATAMLTKLTKYEPYMCSKLNLLALLLDPRTSNACDDAKNMKEHLSGTLAANYGYQSAAPPRQDDDMDVAFDLFAEAEGDQAAKDDEVDDFYIMTARADRSCKDILQWWKAHEERFPTISRLARDVFVIQGSSVNAKPEPERAAVDKASKLVPSHWANLNVKKASEQVASHWSNLKARMTKPNAMAAVKKGVSILGFDAADVGLMAMVRYYFQQESKTAPSLHIDPKDMSQAMLGAAGIPYISESQIMPADTNGTKLQNLHREYGANTVFYVIQSITLNPMGIADRMRMVDAVLRHVQSRDLARTDRDGRTMLWSILDLALDDVVTFKERLPVIRAFLTHAAVTADIVNHRDGRGVTVLHSIVNEIRFPSTRPGRVGFLVDIANMMLDKGADSTIADIDGYTPRSMVIDAISRCAVGCPAGRETLVTLLTRMGGSEQHLPAATPFNDDGRRDAAMRIRNYAADLIECFTFENEHGSPDPTSCIKALNVIQPVATTEALIDAADGQPGLRALLGSIITMGHSGSLSYTVYEAVRNKPIKELALRSKSQEVVLWARVDGKTNPFAHLRTGFGQALAMPQEHLRVGVWYTHYALILEPCRRMLHMFDILAGRNSNEPRTKVRMMASFLRSDIRDDVYTTVSNVAMGGGPVLMKTFQELASSFVDPAMAAKAFTFFSGIRPMPRADLDFQLRTDFHADVDRILPNVDRDHAIGAASIAEGHRTMYKGKLAFAKVKRRYVGDMFKEENQHFLSNFWLAMINKGTRSVVQHNPKEDRLQLMKGLGVFCRAGMFTHLQPTFLRVPSDLSFDNEATAIRFAADVFAPLSPRVKVPAFLLSTPNVLVMTLAPGEGTLATWMPSPSAGGRDVCDLVGSFEMFARAWFENMLFSEARTIIHSDLHPGNFMYKYVHGDRQYRESGLTVLDWGQHVVMQNGVNRAMTSKILAIVIGCLAGNLDMVITAVQSLPHPEDGPVDVQPIREAFALQGLARFANIMSLITRLFFVQPQNQGAFDDPSAALLAHGKPVVRLLSIKSGGISSLWQTFDVLEKRLTQASPSCPCTMPTFFEFVWKHASTWVGKFTLQQAATLHTFWNGSNVQATPDVELKSTSFADMALGHLLTSRDTHRGLLAAGRALVSLDPKKLADVPGSIIRDATAWAHRSLLDRFPVRVHPFLVKWSRVFGAEIAYQSFRHVVLGKKPFQQALTKRSLSKMLLRNAAVVVAIDTIEQGLSSQRKKLVAYMATPREAGEAEAAPTTTTKGGERSWLSEKDKRVWSQTKSAFKVFYVPLKSIAVQKRLVNAIRAGAGL</sequence>
<dbReference type="InterPro" id="IPR011009">
    <property type="entry name" value="Kinase-like_dom_sf"/>
</dbReference>
<dbReference type="SUPFAM" id="SSF56112">
    <property type="entry name" value="Protein kinase-like (PK-like)"/>
    <property type="match status" value="1"/>
</dbReference>
<dbReference type="GO" id="GO:0005634">
    <property type="term" value="C:nucleus"/>
    <property type="evidence" value="ECO:0007669"/>
    <property type="project" value="TreeGrafter"/>
</dbReference>
<dbReference type="GO" id="GO:0046983">
    <property type="term" value="F:protein dimerization activity"/>
    <property type="evidence" value="ECO:0007669"/>
    <property type="project" value="InterPro"/>
</dbReference>
<feature type="domain" description="HAT C-terminal dimerisation" evidence="2">
    <location>
        <begin position="201"/>
        <end position="234"/>
    </location>
</feature>
<dbReference type="GO" id="GO:0006357">
    <property type="term" value="P:regulation of transcription by RNA polymerase II"/>
    <property type="evidence" value="ECO:0007669"/>
    <property type="project" value="TreeGrafter"/>
</dbReference>
<dbReference type="SUPFAM" id="SSF53098">
    <property type="entry name" value="Ribonuclease H-like"/>
    <property type="match status" value="1"/>
</dbReference>
<dbReference type="InterPro" id="IPR012337">
    <property type="entry name" value="RNaseH-like_sf"/>
</dbReference>
<geneLocation type="mitochondrion" evidence="3"/>
<dbReference type="PANTHER" id="PTHR46169:SF15">
    <property type="entry name" value="INNER CENTROMERE PROTEIN A-LIKE ISOFORM X1-RELATED"/>
    <property type="match status" value="1"/>
</dbReference>
<dbReference type="InterPro" id="IPR008906">
    <property type="entry name" value="HATC_C_dom"/>
</dbReference>
<reference evidence="3 4" key="1">
    <citation type="submission" date="2018-03" db="EMBL/GenBank/DDBJ databases">
        <authorList>
            <person name="Fogelqvist J."/>
        </authorList>
    </citation>
    <scope>NUCLEOTIDE SEQUENCE [LARGE SCALE GENOMIC DNA]</scope>
</reference>
<organism evidence="3 4">
    <name type="scientific">Plasmodiophora brassicae</name>
    <name type="common">Clubroot disease agent</name>
    <dbReference type="NCBI Taxonomy" id="37360"/>
    <lineage>
        <taxon>Eukaryota</taxon>
        <taxon>Sar</taxon>
        <taxon>Rhizaria</taxon>
        <taxon>Endomyxa</taxon>
        <taxon>Phytomyxea</taxon>
        <taxon>Plasmodiophorida</taxon>
        <taxon>Plasmodiophoridae</taxon>
        <taxon>Plasmodiophora</taxon>
    </lineage>
</organism>
<dbReference type="Pfam" id="PF05699">
    <property type="entry name" value="Dimer_Tnp_hAT"/>
    <property type="match status" value="1"/>
</dbReference>
<dbReference type="InterPro" id="IPR036770">
    <property type="entry name" value="Ankyrin_rpt-contain_sf"/>
</dbReference>
<evidence type="ECO:0000313" key="4">
    <source>
        <dbReference type="Proteomes" id="UP000290189"/>
    </source>
</evidence>
<keyword evidence="3" id="KW-0496">Mitochondrion</keyword>
<evidence type="ECO:0000259" key="1">
    <source>
        <dbReference type="Pfam" id="PF03109"/>
    </source>
</evidence>
<gene>
    <name evidence="3" type="ORF">PLBR_LOCUS8547</name>
</gene>
<dbReference type="InterPro" id="IPR004147">
    <property type="entry name" value="ABC1_dom"/>
</dbReference>
<proteinExistence type="predicted"/>
<dbReference type="Gene3D" id="1.25.40.20">
    <property type="entry name" value="Ankyrin repeat-containing domain"/>
    <property type="match status" value="1"/>
</dbReference>
<protein>
    <submittedName>
        <fullName evidence="3">Uncharacterized protein</fullName>
    </submittedName>
</protein>
<evidence type="ECO:0000313" key="3">
    <source>
        <dbReference type="EMBL" id="SPR01332.1"/>
    </source>
</evidence>
<dbReference type="Proteomes" id="UP000290189">
    <property type="component" value="Unassembled WGS sequence"/>
</dbReference>
<name>A0A3P3YM86_PLABS</name>
<dbReference type="PANTHER" id="PTHR46169">
    <property type="entry name" value="DNA REPLICATION-RELATED ELEMENT FACTOR, ISOFORM A"/>
    <property type="match status" value="1"/>
</dbReference>